<evidence type="ECO:0000313" key="2">
    <source>
        <dbReference type="Proteomes" id="UP000193431"/>
    </source>
</evidence>
<dbReference type="AlphaFoldDB" id="A0A1W6MGQ6"/>
<dbReference type="EMBL" id="CP019344">
    <property type="protein sequence ID" value="ARN76686.1"/>
    <property type="molecule type" value="Genomic_DNA"/>
</dbReference>
<gene>
    <name evidence="1" type="ORF">BST97_00960</name>
</gene>
<sequence>MPHKEKFNILQQKKAQYCELMKRSFEIALNCRQTSDKLNAKALNIKDEIDLLRSQINPN</sequence>
<proteinExistence type="predicted"/>
<organism evidence="1 2">
    <name type="scientific">Nonlabens spongiae</name>
    <dbReference type="NCBI Taxonomy" id="331648"/>
    <lineage>
        <taxon>Bacteria</taxon>
        <taxon>Pseudomonadati</taxon>
        <taxon>Bacteroidota</taxon>
        <taxon>Flavobacteriia</taxon>
        <taxon>Flavobacteriales</taxon>
        <taxon>Flavobacteriaceae</taxon>
        <taxon>Nonlabens</taxon>
    </lineage>
</organism>
<dbReference type="RefSeq" id="WP_085765485.1">
    <property type="nucleotide sequence ID" value="NZ_CP019344.1"/>
</dbReference>
<name>A0A1W6MGQ6_9FLAO</name>
<accession>A0A1W6MGQ6</accession>
<keyword evidence="2" id="KW-1185">Reference proteome</keyword>
<reference evidence="1 2" key="1">
    <citation type="submission" date="2016-11" db="EMBL/GenBank/DDBJ databases">
        <title>Trade-off between light-utilization and light-protection in marine flavobacteria.</title>
        <authorList>
            <person name="Kumagai Y."/>
        </authorList>
    </citation>
    <scope>NUCLEOTIDE SEQUENCE [LARGE SCALE GENOMIC DNA]</scope>
    <source>
        <strain evidence="1 2">JCM 13191</strain>
    </source>
</reference>
<dbReference type="Proteomes" id="UP000193431">
    <property type="component" value="Chromosome"/>
</dbReference>
<evidence type="ECO:0000313" key="1">
    <source>
        <dbReference type="EMBL" id="ARN76686.1"/>
    </source>
</evidence>
<dbReference type="OrthoDB" id="1123018at2"/>
<protein>
    <recommendedName>
        <fullName evidence="3">Lacal_2735 family protein</fullName>
    </recommendedName>
</protein>
<evidence type="ECO:0008006" key="3">
    <source>
        <dbReference type="Google" id="ProtNLM"/>
    </source>
</evidence>